<organism evidence="1 2">
    <name type="scientific">Pyrobaculum neutrophilum (strain DSM 2338 / JCM 9278 / NBRC 100436 / V24Sta)</name>
    <name type="common">Thermoproteus neutrophilus</name>
    <dbReference type="NCBI Taxonomy" id="444157"/>
    <lineage>
        <taxon>Archaea</taxon>
        <taxon>Thermoproteota</taxon>
        <taxon>Thermoprotei</taxon>
        <taxon>Thermoproteales</taxon>
        <taxon>Thermoproteaceae</taxon>
        <taxon>Pyrobaculum</taxon>
    </lineage>
</organism>
<protein>
    <submittedName>
        <fullName evidence="1">Uncharacterized protein</fullName>
    </submittedName>
</protein>
<dbReference type="HOGENOM" id="CLU_189639_0_0_2"/>
<dbReference type="Proteomes" id="UP000001694">
    <property type="component" value="Chromosome"/>
</dbReference>
<gene>
    <name evidence="1" type="ordered locus">Tneu_1221</name>
</gene>
<name>B1Y8R9_PYRNV</name>
<dbReference type="STRING" id="444157.Tneu_1221"/>
<keyword evidence="2" id="KW-1185">Reference proteome</keyword>
<dbReference type="GeneID" id="6166247"/>
<reference evidence="1" key="1">
    <citation type="submission" date="2008-03" db="EMBL/GenBank/DDBJ databases">
        <title>Complete sequence of Thermoproteus neutrophilus V24Sta.</title>
        <authorList>
            <consortium name="US DOE Joint Genome Institute"/>
            <person name="Copeland A."/>
            <person name="Lucas S."/>
            <person name="Lapidus A."/>
            <person name="Glavina del Rio T."/>
            <person name="Dalin E."/>
            <person name="Tice H."/>
            <person name="Bruce D."/>
            <person name="Goodwin L."/>
            <person name="Pitluck S."/>
            <person name="Sims D."/>
            <person name="Brettin T."/>
            <person name="Detter J.C."/>
            <person name="Han C."/>
            <person name="Kuske C.R."/>
            <person name="Schmutz J."/>
            <person name="Larimer F."/>
            <person name="Land M."/>
            <person name="Hauser L."/>
            <person name="Kyrpides N."/>
            <person name="Mikhailova N."/>
            <person name="Biddle J.F."/>
            <person name="Zhang Z."/>
            <person name="Fitz-Gibbon S.T."/>
            <person name="Lowe T.M."/>
            <person name="Saltikov C."/>
            <person name="House C.H."/>
            <person name="Richardson P."/>
        </authorList>
    </citation>
    <scope>NUCLEOTIDE SEQUENCE [LARGE SCALE GENOMIC DNA]</scope>
    <source>
        <strain evidence="1">V24Sta</strain>
    </source>
</reference>
<dbReference type="eggNOG" id="arCOG07479">
    <property type="taxonomic scope" value="Archaea"/>
</dbReference>
<accession>B1Y8R9</accession>
<evidence type="ECO:0000313" key="2">
    <source>
        <dbReference type="Proteomes" id="UP000001694"/>
    </source>
</evidence>
<dbReference type="AlphaFoldDB" id="B1Y8R9"/>
<evidence type="ECO:0000313" key="1">
    <source>
        <dbReference type="EMBL" id="ACB40148.1"/>
    </source>
</evidence>
<proteinExistence type="predicted"/>
<sequence length="78" mass="8691">MVLKRRSLEEALEMPAGDNGVETKAEGWQDCLVKALVEMPPELSEKVLSALPKDVLMSALQSRDDPYLKLALLLLARR</sequence>
<dbReference type="RefSeq" id="WP_012350567.1">
    <property type="nucleotide sequence ID" value="NC_010525.1"/>
</dbReference>
<dbReference type="KEGG" id="tne:Tneu_1221"/>
<dbReference type="EMBL" id="CP001014">
    <property type="protein sequence ID" value="ACB40148.1"/>
    <property type="molecule type" value="Genomic_DNA"/>
</dbReference>
<dbReference type="OrthoDB" id="29232at2157"/>